<dbReference type="Proteomes" id="UP001175211">
    <property type="component" value="Unassembled WGS sequence"/>
</dbReference>
<dbReference type="GeneID" id="85362810"/>
<proteinExistence type="predicted"/>
<sequence length="508" mass="58008">MSIASHVRLMLNAQVIMSLPAELVFGILFSLWSIQSCTEERVQTFKNCSLVSRCWSAIMKDVNSTHSVIPLSYNGSQMYTIRAISSIPNPSLCRTITFKVDYMVLPQLLIDMECEPSITANKGIESALRRLFCGSKTPQNATHIYVDYLDDPQVHIPRFWIPQQITQLTIIYHYRRWVPFRFRCCNPCECECNQPAVDQKVIHLSVMGATSVIVQRLTTPLTKWKCLASLTTDAEFLETDIPVTLRDAFTRREYNYPDQEVGPDFVRCVMFGERMLWSSLLSRSYPIGLRVRECYISMLEQVIPLGSVGYIGPLTRKFIVLFNAIDPVASSTEPRIHRIPSLLKKGVTKLTENPNYSSSPGWDYEYKRTDILRMLGAWSRGRSVYSIPLGFDMGALLFLALGRAFSRELVGDYFEEWLYEQRQTITDVFGDDHPFIRRHLDLVTTTVDSSQYAWFAHLGQKSRKDLTEDGSSTLRLRATLEALGGRLKLLGIILILAPYYPRGTTSPR</sequence>
<dbReference type="EMBL" id="JAUEPS010000002">
    <property type="protein sequence ID" value="KAK0467832.1"/>
    <property type="molecule type" value="Genomic_DNA"/>
</dbReference>
<protein>
    <submittedName>
        <fullName evidence="1">Uncharacterized protein</fullName>
    </submittedName>
</protein>
<accession>A0AA39TRE4</accession>
<evidence type="ECO:0000313" key="1">
    <source>
        <dbReference type="EMBL" id="KAK0467832.1"/>
    </source>
</evidence>
<dbReference type="RefSeq" id="XP_060338107.1">
    <property type="nucleotide sequence ID" value="XM_060479262.1"/>
</dbReference>
<keyword evidence="2" id="KW-1185">Reference proteome</keyword>
<name>A0AA39TRE4_ARMTA</name>
<reference evidence="1" key="1">
    <citation type="submission" date="2023-06" db="EMBL/GenBank/DDBJ databases">
        <authorList>
            <consortium name="Lawrence Berkeley National Laboratory"/>
            <person name="Ahrendt S."/>
            <person name="Sahu N."/>
            <person name="Indic B."/>
            <person name="Wong-Bajracharya J."/>
            <person name="Merenyi Z."/>
            <person name="Ke H.-M."/>
            <person name="Monk M."/>
            <person name="Kocsube S."/>
            <person name="Drula E."/>
            <person name="Lipzen A."/>
            <person name="Balint B."/>
            <person name="Henrissat B."/>
            <person name="Andreopoulos B."/>
            <person name="Martin F.M."/>
            <person name="Harder C.B."/>
            <person name="Rigling D."/>
            <person name="Ford K.L."/>
            <person name="Foster G.D."/>
            <person name="Pangilinan J."/>
            <person name="Papanicolaou A."/>
            <person name="Barry K."/>
            <person name="LaButti K."/>
            <person name="Viragh M."/>
            <person name="Koriabine M."/>
            <person name="Yan M."/>
            <person name="Riley R."/>
            <person name="Champramary S."/>
            <person name="Plett K.L."/>
            <person name="Tsai I.J."/>
            <person name="Slot J."/>
            <person name="Sipos G."/>
            <person name="Plett J."/>
            <person name="Nagy L.G."/>
            <person name="Grigoriev I.V."/>
        </authorList>
    </citation>
    <scope>NUCLEOTIDE SEQUENCE</scope>
    <source>
        <strain evidence="1">CCBAS 213</strain>
    </source>
</reference>
<organism evidence="1 2">
    <name type="scientific">Armillaria tabescens</name>
    <name type="common">Ringless honey mushroom</name>
    <name type="synonym">Agaricus tabescens</name>
    <dbReference type="NCBI Taxonomy" id="1929756"/>
    <lineage>
        <taxon>Eukaryota</taxon>
        <taxon>Fungi</taxon>
        <taxon>Dikarya</taxon>
        <taxon>Basidiomycota</taxon>
        <taxon>Agaricomycotina</taxon>
        <taxon>Agaricomycetes</taxon>
        <taxon>Agaricomycetidae</taxon>
        <taxon>Agaricales</taxon>
        <taxon>Marasmiineae</taxon>
        <taxon>Physalacriaceae</taxon>
        <taxon>Desarmillaria</taxon>
    </lineage>
</organism>
<evidence type="ECO:0000313" key="2">
    <source>
        <dbReference type="Proteomes" id="UP001175211"/>
    </source>
</evidence>
<gene>
    <name evidence="1" type="ORF">EV420DRAFT_1684490</name>
</gene>
<dbReference type="AlphaFoldDB" id="A0AA39TRE4"/>
<comment type="caution">
    <text evidence="1">The sequence shown here is derived from an EMBL/GenBank/DDBJ whole genome shotgun (WGS) entry which is preliminary data.</text>
</comment>